<evidence type="ECO:0000313" key="5">
    <source>
        <dbReference type="Proteomes" id="UP000006208"/>
    </source>
</evidence>
<gene>
    <name evidence="4" type="ORF">BBU118A_Y19</name>
</gene>
<geneLocation type="plasmid" evidence="4 5">
    <name>118a_lp28-5</name>
</geneLocation>
<keyword evidence="1" id="KW-0175">Coiled coil</keyword>
<evidence type="ECO:0000313" key="4">
    <source>
        <dbReference type="EMBL" id="ACN92741.1"/>
    </source>
</evidence>
<sequence>MKLLKIFMCAFLLLNLVNCKFDSLNLSTKSVDDKNNSIAKLLQHLSKSEDQANKTSTSEDQKELEITENKEQEHEKLSQVAQHAPNSKIEKVKSDGKPVPGDKILSSNKDIYNSYIPEVKEEIVYEILEEVIIPETKIPEITEEVIMPIPQTIDFYIEPRPISSFLTQGTSPSITSTIKSYKELAKEKINNGLNIVQKITQNIDNITENLNSKETPKEISGKEVEEKITHPIFDHITGSGNNPGQDSISNTWGEGLEIGGDSNFFTNLEEVRSSIRTKIKVSDGTEQTKDKVEIDEIIEDLQKLKEFLEKLKKYLKDTNNLSAIEESVKGLS</sequence>
<feature type="chain" id="PRO_5030756766" evidence="3">
    <location>
        <begin position="21"/>
        <end position="332"/>
    </location>
</feature>
<accession>A0A7U3YAY8</accession>
<dbReference type="Pfam" id="PF06780">
    <property type="entry name" value="Erp_C"/>
    <property type="match status" value="1"/>
</dbReference>
<dbReference type="AlphaFoldDB" id="A0A7U3YAY8"/>
<proteinExistence type="predicted"/>
<evidence type="ECO:0000256" key="1">
    <source>
        <dbReference type="SAM" id="Coils"/>
    </source>
</evidence>
<protein>
    <submittedName>
        <fullName evidence="4">Putative ErpD protein</fullName>
    </submittedName>
</protein>
<reference evidence="4 5" key="1">
    <citation type="journal article" date="2011" name="J. Bacteriol.">
        <title>Whole-genome sequences of thirteen isolates of Borrelia burgdorferi.</title>
        <authorList>
            <person name="Schutzer S.E."/>
            <person name="Fraser-Liggett C.M."/>
            <person name="Casjens S.R."/>
            <person name="Qiu W.G."/>
            <person name="Dunn J.J."/>
            <person name="Mongodin E.F."/>
            <person name="Luft B.J."/>
        </authorList>
    </citation>
    <scope>NUCLEOTIDE SEQUENCE [LARGE SCALE GENOMIC DNA]</scope>
    <source>
        <strain evidence="4 5">118a</strain>
        <plasmid evidence="4 5">118a_lp28-5</plasmid>
    </source>
</reference>
<organism evidence="4 5">
    <name type="scientific">Borreliella burgdorferi 118a</name>
    <dbReference type="NCBI Taxonomy" id="476210"/>
    <lineage>
        <taxon>Bacteria</taxon>
        <taxon>Pseudomonadati</taxon>
        <taxon>Spirochaetota</taxon>
        <taxon>Spirochaetia</taxon>
        <taxon>Spirochaetales</taxon>
        <taxon>Borreliaceae</taxon>
        <taxon>Borreliella</taxon>
    </lineage>
</organism>
<keyword evidence="3" id="KW-0732">Signal</keyword>
<evidence type="ECO:0000256" key="2">
    <source>
        <dbReference type="SAM" id="MobiDB-lite"/>
    </source>
</evidence>
<name>A0A7U3YAY8_BORBG</name>
<keyword evidence="4" id="KW-0614">Plasmid</keyword>
<feature type="signal peptide" evidence="3">
    <location>
        <begin position="1"/>
        <end position="20"/>
    </location>
</feature>
<dbReference type="RefSeq" id="WP_010890266.1">
    <property type="nucleotide sequence ID" value="NC_012248.1"/>
</dbReference>
<dbReference type="Proteomes" id="UP000006208">
    <property type="component" value="Plasmid 118a_lp28-5"/>
</dbReference>
<feature type="region of interest" description="Disordered" evidence="2">
    <location>
        <begin position="48"/>
        <end position="100"/>
    </location>
</feature>
<dbReference type="EMBL" id="CP001529">
    <property type="protein sequence ID" value="ACN92741.1"/>
    <property type="molecule type" value="Genomic_DNA"/>
</dbReference>
<feature type="coiled-coil region" evidence="1">
    <location>
        <begin position="291"/>
        <end position="321"/>
    </location>
</feature>
<dbReference type="InterPro" id="IPR009618">
    <property type="entry name" value="Erp"/>
</dbReference>
<evidence type="ECO:0000256" key="3">
    <source>
        <dbReference type="SAM" id="SignalP"/>
    </source>
</evidence>
<feature type="compositionally biased region" description="Basic and acidic residues" evidence="2">
    <location>
        <begin position="48"/>
        <end position="77"/>
    </location>
</feature>